<keyword evidence="2" id="KW-1185">Reference proteome</keyword>
<proteinExistence type="predicted"/>
<sequence length="203" mass="22865">MWRGARTVDREPRYICLCLVGDRAGRGGVVVGPWGRRAHWQHRELCRNCQLGSARNYLRGDLQQSVIQRLLKPAYDYRRTPASYIPYTKLIGGRYGPFTFVSKFGSGRVIIRRSYVLPNHKRAGLRCWEPGAGLGEERGWLLARRSGAVAGLRGVEALARVVAPLLHKPAESDQRCRGDVHEKLGGGQTLFAKVLELEKLEKF</sequence>
<protein>
    <submittedName>
        <fullName evidence="1">Uncharacterized protein</fullName>
    </submittedName>
</protein>
<reference evidence="2" key="1">
    <citation type="journal article" date="2015" name="PLoS Genet.">
        <title>The dynamic genome and transcriptome of the human fungal pathogen Blastomyces and close relative Emmonsia.</title>
        <authorList>
            <person name="Munoz J.F."/>
            <person name="Gauthier G.M."/>
            <person name="Desjardins C.A."/>
            <person name="Gallo J.E."/>
            <person name="Holder J."/>
            <person name="Sullivan T.D."/>
            <person name="Marty A.J."/>
            <person name="Carmen J.C."/>
            <person name="Chen Z."/>
            <person name="Ding L."/>
            <person name="Gujja S."/>
            <person name="Magrini V."/>
            <person name="Misas E."/>
            <person name="Mitreva M."/>
            <person name="Priest M."/>
            <person name="Saif S."/>
            <person name="Whiston E.A."/>
            <person name="Young S."/>
            <person name="Zeng Q."/>
            <person name="Goldman W.E."/>
            <person name="Mardis E.R."/>
            <person name="Taylor J.W."/>
            <person name="McEwen J.G."/>
            <person name="Clay O.K."/>
            <person name="Klein B.S."/>
            <person name="Cuomo C.A."/>
        </authorList>
    </citation>
    <scope>NUCLEOTIDE SEQUENCE [LARGE SCALE GENOMIC DNA]</scope>
    <source>
        <strain evidence="2">ER-3 / ATCC MYA-2586</strain>
    </source>
</reference>
<gene>
    <name evidence="1" type="ORF">BDCG_17661</name>
</gene>
<organism evidence="1 2">
    <name type="scientific">Ajellomyces dermatitidis (strain ER-3 / ATCC MYA-2586)</name>
    <name type="common">Blastomyces dermatitidis</name>
    <dbReference type="NCBI Taxonomy" id="559297"/>
    <lineage>
        <taxon>Eukaryota</taxon>
        <taxon>Fungi</taxon>
        <taxon>Dikarya</taxon>
        <taxon>Ascomycota</taxon>
        <taxon>Pezizomycotina</taxon>
        <taxon>Eurotiomycetes</taxon>
        <taxon>Eurotiomycetidae</taxon>
        <taxon>Onygenales</taxon>
        <taxon>Ajellomycetaceae</taxon>
        <taxon>Blastomyces</taxon>
    </lineage>
</organism>
<dbReference type="EMBL" id="EQ999981">
    <property type="protein sequence ID" value="OAT02599.1"/>
    <property type="molecule type" value="Genomic_DNA"/>
</dbReference>
<name>A0ABX2VZN4_AJEDR</name>
<accession>A0ABX2VZN4</accession>
<dbReference type="RefSeq" id="XP_045282326.1">
    <property type="nucleotide sequence ID" value="XM_045426754.1"/>
</dbReference>
<evidence type="ECO:0000313" key="1">
    <source>
        <dbReference type="EMBL" id="OAT02599.1"/>
    </source>
</evidence>
<evidence type="ECO:0000313" key="2">
    <source>
        <dbReference type="Proteomes" id="UP000002039"/>
    </source>
</evidence>
<dbReference type="GeneID" id="69032553"/>
<dbReference type="Proteomes" id="UP000002039">
    <property type="component" value="Unassembled WGS sequence"/>
</dbReference>